<reference evidence="7" key="1">
    <citation type="journal article" date="2021" name="Front. Plant Sci.">
        <title>Chromosome-Scale Genome Assembly for Chinese Sour Jujube and Insights Into Its Genome Evolution and Domestication Signature.</title>
        <authorList>
            <person name="Shen L.-Y."/>
            <person name="Luo H."/>
            <person name="Wang X.-L."/>
            <person name="Wang X.-M."/>
            <person name="Qiu X.-J."/>
            <person name="Liu H."/>
            <person name="Zhou S.-S."/>
            <person name="Jia K.-H."/>
            <person name="Nie S."/>
            <person name="Bao Y.-T."/>
            <person name="Zhang R.-G."/>
            <person name="Yun Q.-Z."/>
            <person name="Chai Y.-H."/>
            <person name="Lu J.-Y."/>
            <person name="Li Y."/>
            <person name="Zhao S.-W."/>
            <person name="Mao J.-F."/>
            <person name="Jia S.-G."/>
            <person name="Mao Y.-M."/>
        </authorList>
    </citation>
    <scope>NUCLEOTIDE SEQUENCE</scope>
    <source>
        <strain evidence="7">AT0</strain>
        <tissue evidence="7">Leaf</tissue>
    </source>
</reference>
<keyword evidence="3 6" id="KW-0713">Self-incompatibility</keyword>
<comment type="similarity">
    <text evidence="2 6">Belongs to the plant self-incompatibility (S1) protein family.</text>
</comment>
<dbReference type="InterPro" id="IPR010264">
    <property type="entry name" value="Self-incomp_S1"/>
</dbReference>
<dbReference type="PANTHER" id="PTHR31232">
    <property type="match status" value="1"/>
</dbReference>
<evidence type="ECO:0000256" key="4">
    <source>
        <dbReference type="ARBA" id="ARBA00022525"/>
    </source>
</evidence>
<feature type="signal peptide" evidence="6">
    <location>
        <begin position="1"/>
        <end position="32"/>
    </location>
</feature>
<keyword evidence="5 6" id="KW-0732">Signal</keyword>
<dbReference type="GO" id="GO:0060320">
    <property type="term" value="P:rejection of self pollen"/>
    <property type="evidence" value="ECO:0007669"/>
    <property type="project" value="UniProtKB-KW"/>
</dbReference>
<dbReference type="EMBL" id="JAEACU010000007">
    <property type="protein sequence ID" value="KAH7521869.1"/>
    <property type="molecule type" value="Genomic_DNA"/>
</dbReference>
<comment type="caution">
    <text evidence="7">The sequence shown here is derived from an EMBL/GenBank/DDBJ whole genome shotgun (WGS) entry which is preliminary data.</text>
</comment>
<dbReference type="GO" id="GO:0005576">
    <property type="term" value="C:extracellular region"/>
    <property type="evidence" value="ECO:0007669"/>
    <property type="project" value="UniProtKB-SubCell"/>
</dbReference>
<keyword evidence="4 6" id="KW-0964">Secreted</keyword>
<evidence type="ECO:0000256" key="3">
    <source>
        <dbReference type="ARBA" id="ARBA00022471"/>
    </source>
</evidence>
<comment type="subcellular location">
    <subcellularLocation>
        <location evidence="1 6">Secreted</location>
    </subcellularLocation>
</comment>
<gene>
    <name evidence="7" type="ORF">FEM48_Zijuj07G0077800</name>
</gene>
<organism evidence="7 8">
    <name type="scientific">Ziziphus jujuba var. spinosa</name>
    <dbReference type="NCBI Taxonomy" id="714518"/>
    <lineage>
        <taxon>Eukaryota</taxon>
        <taxon>Viridiplantae</taxon>
        <taxon>Streptophyta</taxon>
        <taxon>Embryophyta</taxon>
        <taxon>Tracheophyta</taxon>
        <taxon>Spermatophyta</taxon>
        <taxon>Magnoliopsida</taxon>
        <taxon>eudicotyledons</taxon>
        <taxon>Gunneridae</taxon>
        <taxon>Pentapetalae</taxon>
        <taxon>rosids</taxon>
        <taxon>fabids</taxon>
        <taxon>Rosales</taxon>
        <taxon>Rhamnaceae</taxon>
        <taxon>Paliureae</taxon>
        <taxon>Ziziphus</taxon>
    </lineage>
</organism>
<evidence type="ECO:0000313" key="8">
    <source>
        <dbReference type="Proteomes" id="UP000813462"/>
    </source>
</evidence>
<feature type="chain" id="PRO_5038159021" description="S-protein homolog" evidence="6">
    <location>
        <begin position="33"/>
        <end position="160"/>
    </location>
</feature>
<dbReference type="PANTHER" id="PTHR31232:SF43">
    <property type="entry name" value="S-PROTEIN HOMOLOG 29-RELATED"/>
    <property type="match status" value="1"/>
</dbReference>
<evidence type="ECO:0000256" key="5">
    <source>
        <dbReference type="ARBA" id="ARBA00022729"/>
    </source>
</evidence>
<dbReference type="AlphaFoldDB" id="A0A978V3D6"/>
<accession>A0A978V3D6</accession>
<dbReference type="Proteomes" id="UP000813462">
    <property type="component" value="Unassembled WGS sequence"/>
</dbReference>
<evidence type="ECO:0000256" key="6">
    <source>
        <dbReference type="RuleBase" id="RU367044"/>
    </source>
</evidence>
<protein>
    <recommendedName>
        <fullName evidence="6">S-protein homolog</fullName>
    </recommendedName>
</protein>
<evidence type="ECO:0000256" key="1">
    <source>
        <dbReference type="ARBA" id="ARBA00004613"/>
    </source>
</evidence>
<evidence type="ECO:0000256" key="2">
    <source>
        <dbReference type="ARBA" id="ARBA00005581"/>
    </source>
</evidence>
<sequence length="160" mass="18512">MMNPLSSSMGEFRKKALFFTILFTVSWEATMAIRQKEDDDNLNKFVLSPTKTIVRIFNKLGNGQDLTIQCKSKDNDLGVVTIGDNGVFYWKFRVNILGSTLFFCGLNWTDGNGVYDIYKAKRDMDRCPTRCNWEAHTDCVHGLRQGDNLWDFIYNWTRPS</sequence>
<evidence type="ECO:0000313" key="7">
    <source>
        <dbReference type="EMBL" id="KAH7521869.1"/>
    </source>
</evidence>
<dbReference type="Pfam" id="PF05938">
    <property type="entry name" value="Self-incomp_S1"/>
    <property type="match status" value="1"/>
</dbReference>
<name>A0A978V3D6_ZIZJJ</name>
<proteinExistence type="inferred from homology"/>